<dbReference type="GO" id="GO:1990316">
    <property type="term" value="C:Atg1/ULK1 kinase complex"/>
    <property type="evidence" value="ECO:0007669"/>
    <property type="project" value="TreeGrafter"/>
</dbReference>
<sequence length="1165" mass="133219">MSFRSQRSYVHRTSSLQYHYYVFFINEGYTVDIDAHEKATVGDIQIRITEKMEIPVSEQVLVLKNGMRPPENTSCESHNAGTNDNPFYLYHRCAVGASMMKEIDGINRLLTSLQQQVQRTQNTVQAVNKTSQSCIDLARTCHDVCKKIVCDHHNLDEALSAMFTFLTENVNRLFRSLVRFEKILKKMEIAKSEGRIVFDDFASVFGVLKMIPLPDTLAANVPKAETDGHPVSLYDWIRSKDPVFHLDDLVEHVKNGLEELNQKPVNEIRVFLEGAKRQLSDDRNRSVSGLAGRRLALDERRKKIQRTCELLHSPASRISTIDELNALYQEIKEITQTTTTFQNSKDEVLKIIVDRINSVFKSNYDNLKKYDNDVYAFELRIKVLSDQLHLLNQIRETPILYFTAVAEVIRRNTLNEQFHEWFEMAKEKCSNFLDEENKVRSEIDRKLSKHYLRSLFPGMSDQIASFQPIDVVFDTNLPKIPNDYLHLLREKFKDMGSLLNVTAPDVFNRLAIVDKTTPLSVATSQATLRREESFFVHDKTGNIAMMNRNFPSTNYLSGLDVECSPGSFNRFDCYSPGPHHYGESFAAGAVSLKPLFDIGSREDATLPRSIKPRCFSSDPIAIPNSMSASKPLSISSSQFGTPEDHYGSPDKLARQQFIASPVSFSPRWSAHNTTLSRLPEKAESCDEEKNTIVKETLKETRDAIASYKEELESLRADLKDSDAIIAELLALKQPFEKLQTSFKRVETALESRDGEVADAVVQKEELQKVIEHEKYIRKEKEDELEESRLRLKELTEKFTEQEKQIADQDEKLRQQAEEIEKLRAEMSNITYAKDDLHADILRLEGDKQKLERQIQTDAGVDFLGIELKTLEDILNRELSEEEIERIKLEIEKRRVISPTPSEQNDCSKPSNSSIEYEKALRTKMMFIIRGIEQRKDEEIAKVRVELAAENERAEQLLKEKVDNLEAELARCELEGVAPRKEVVETESAPTTNGLSLDGIAGAGMLDSCMVVNSPPGSSRVGGLAQTEEEHESEEDAVDDDVTPINTMSTQTRISMKEMNMMISLHDIHVGCSVLVMWDPTHTSYMVFTTSRTLYFVRETSMRRLGIDTTSPARRTWMFAIVTHVDYCQIRKENNRYNMPLGTRFYRVDVRPLAIEQSSSMPNMRH</sequence>
<feature type="coiled-coil region" evidence="3">
    <location>
        <begin position="103"/>
        <end position="130"/>
    </location>
</feature>
<feature type="coiled-coil region" evidence="3">
    <location>
        <begin position="690"/>
        <end position="724"/>
    </location>
</feature>
<name>A0A7E4VKC4_PANRE</name>
<dbReference type="PANTHER" id="PTHR13222">
    <property type="entry name" value="RB1-INDUCIBLE COILED-COIL"/>
    <property type="match status" value="1"/>
</dbReference>
<dbReference type="PANTHER" id="PTHR13222:SF1">
    <property type="entry name" value="RB1-INDUCIBLE COILED-COIL PROTEIN 1"/>
    <property type="match status" value="1"/>
</dbReference>
<reference evidence="6" key="1">
    <citation type="journal article" date="2013" name="Genetics">
        <title>The draft genome and transcriptome of Panagrellus redivivus are shaped by the harsh demands of a free-living lifestyle.</title>
        <authorList>
            <person name="Srinivasan J."/>
            <person name="Dillman A.R."/>
            <person name="Macchietto M.G."/>
            <person name="Heikkinen L."/>
            <person name="Lakso M."/>
            <person name="Fracchia K.M."/>
            <person name="Antoshechkin I."/>
            <person name="Mortazavi A."/>
            <person name="Wong G."/>
            <person name="Sternberg P.W."/>
        </authorList>
    </citation>
    <scope>NUCLEOTIDE SEQUENCE [LARGE SCALE GENOMIC DNA]</scope>
    <source>
        <strain evidence="6">MT8872</strain>
    </source>
</reference>
<feature type="coiled-coil region" evidence="3">
    <location>
        <begin position="777"/>
        <end position="891"/>
    </location>
</feature>
<accession>A0A7E4VKC4</accession>
<keyword evidence="6" id="KW-1185">Reference proteome</keyword>
<keyword evidence="2 3" id="KW-0175">Coiled coil</keyword>
<dbReference type="GO" id="GO:0019901">
    <property type="term" value="F:protein kinase binding"/>
    <property type="evidence" value="ECO:0007669"/>
    <property type="project" value="TreeGrafter"/>
</dbReference>
<proteinExistence type="predicted"/>
<feature type="compositionally biased region" description="Acidic residues" evidence="4">
    <location>
        <begin position="1026"/>
        <end position="1037"/>
    </location>
</feature>
<evidence type="ECO:0000256" key="3">
    <source>
        <dbReference type="SAM" id="Coils"/>
    </source>
</evidence>
<keyword evidence="1" id="KW-0072">Autophagy</keyword>
<dbReference type="GO" id="GO:0000045">
    <property type="term" value="P:autophagosome assembly"/>
    <property type="evidence" value="ECO:0007669"/>
    <property type="project" value="InterPro"/>
</dbReference>
<feature type="compositionally biased region" description="Polar residues" evidence="4">
    <location>
        <begin position="626"/>
        <end position="640"/>
    </location>
</feature>
<dbReference type="GO" id="GO:0061723">
    <property type="term" value="P:glycophagy"/>
    <property type="evidence" value="ECO:0007669"/>
    <property type="project" value="TreeGrafter"/>
</dbReference>
<dbReference type="Pfam" id="PF10377">
    <property type="entry name" value="ATG11"/>
    <property type="match status" value="1"/>
</dbReference>
<reference evidence="7" key="2">
    <citation type="submission" date="2020-10" db="UniProtKB">
        <authorList>
            <consortium name="WormBaseParasite"/>
        </authorList>
    </citation>
    <scope>IDENTIFICATION</scope>
</reference>
<evidence type="ECO:0000256" key="4">
    <source>
        <dbReference type="SAM" id="MobiDB-lite"/>
    </source>
</evidence>
<dbReference type="GO" id="GO:0000422">
    <property type="term" value="P:autophagy of mitochondrion"/>
    <property type="evidence" value="ECO:0007669"/>
    <property type="project" value="TreeGrafter"/>
</dbReference>
<dbReference type="AlphaFoldDB" id="A0A7E4VKC4"/>
<dbReference type="Proteomes" id="UP000492821">
    <property type="component" value="Unassembled WGS sequence"/>
</dbReference>
<feature type="domain" description="Autophagy-related protein 11 C-terminal" evidence="5">
    <location>
        <begin position="1051"/>
        <end position="1150"/>
    </location>
</feature>
<feature type="coiled-coil region" evidence="3">
    <location>
        <begin position="939"/>
        <end position="974"/>
    </location>
</feature>
<dbReference type="InterPro" id="IPR019460">
    <property type="entry name" value="Atg11_C"/>
</dbReference>
<feature type="region of interest" description="Disordered" evidence="4">
    <location>
        <begin position="1016"/>
        <end position="1037"/>
    </location>
</feature>
<evidence type="ECO:0000256" key="2">
    <source>
        <dbReference type="ARBA" id="ARBA00023054"/>
    </source>
</evidence>
<dbReference type="GO" id="GO:0034517">
    <property type="term" value="P:ribophagy"/>
    <property type="evidence" value="ECO:0007669"/>
    <property type="project" value="TreeGrafter"/>
</dbReference>
<dbReference type="Gene3D" id="3.10.20.90">
    <property type="entry name" value="Phosphatidylinositol 3-kinase Catalytic Subunit, Chain A, domain 1"/>
    <property type="match status" value="1"/>
</dbReference>
<evidence type="ECO:0000313" key="6">
    <source>
        <dbReference type="Proteomes" id="UP000492821"/>
    </source>
</evidence>
<evidence type="ECO:0000256" key="1">
    <source>
        <dbReference type="ARBA" id="ARBA00023006"/>
    </source>
</evidence>
<evidence type="ECO:0000313" key="7">
    <source>
        <dbReference type="WBParaSite" id="Pan_g21923.t1"/>
    </source>
</evidence>
<protein>
    <submittedName>
        <fullName evidence="7">ATG11 domain-containing protein</fullName>
    </submittedName>
</protein>
<evidence type="ECO:0000259" key="5">
    <source>
        <dbReference type="Pfam" id="PF10377"/>
    </source>
</evidence>
<dbReference type="InterPro" id="IPR040040">
    <property type="entry name" value="ATG11"/>
</dbReference>
<dbReference type="GO" id="GO:0034727">
    <property type="term" value="P:piecemeal microautophagy of the nucleus"/>
    <property type="evidence" value="ECO:0007669"/>
    <property type="project" value="TreeGrafter"/>
</dbReference>
<feature type="region of interest" description="Disordered" evidence="4">
    <location>
        <begin position="626"/>
        <end position="648"/>
    </location>
</feature>
<organism evidence="6 7">
    <name type="scientific">Panagrellus redivivus</name>
    <name type="common">Microworm</name>
    <dbReference type="NCBI Taxonomy" id="6233"/>
    <lineage>
        <taxon>Eukaryota</taxon>
        <taxon>Metazoa</taxon>
        <taxon>Ecdysozoa</taxon>
        <taxon>Nematoda</taxon>
        <taxon>Chromadorea</taxon>
        <taxon>Rhabditida</taxon>
        <taxon>Tylenchina</taxon>
        <taxon>Panagrolaimomorpha</taxon>
        <taxon>Panagrolaimoidea</taxon>
        <taxon>Panagrolaimidae</taxon>
        <taxon>Panagrellus</taxon>
    </lineage>
</organism>
<dbReference type="GO" id="GO:0060090">
    <property type="term" value="F:molecular adaptor activity"/>
    <property type="evidence" value="ECO:0007669"/>
    <property type="project" value="TreeGrafter"/>
</dbReference>
<dbReference type="WBParaSite" id="Pan_g21923.t1">
    <property type="protein sequence ID" value="Pan_g21923.t1"/>
    <property type="gene ID" value="Pan_g21923"/>
</dbReference>
<dbReference type="GO" id="GO:0034045">
    <property type="term" value="C:phagophore assembly site membrane"/>
    <property type="evidence" value="ECO:0007669"/>
    <property type="project" value="TreeGrafter"/>
</dbReference>
<dbReference type="GO" id="GO:0061709">
    <property type="term" value="P:reticulophagy"/>
    <property type="evidence" value="ECO:0007669"/>
    <property type="project" value="TreeGrafter"/>
</dbReference>